<dbReference type="InterPro" id="IPR053055">
    <property type="entry name" value="VPS17"/>
</dbReference>
<dbReference type="InterPro" id="IPR001683">
    <property type="entry name" value="PX_dom"/>
</dbReference>
<reference evidence="3" key="1">
    <citation type="submission" date="2020-12" db="EMBL/GenBank/DDBJ databases">
        <title>Metabolic potential, ecology and presence of endohyphal bacteria is reflected in genomic diversity of Mucoromycotina.</title>
        <authorList>
            <person name="Muszewska A."/>
            <person name="Okrasinska A."/>
            <person name="Steczkiewicz K."/>
            <person name="Drgas O."/>
            <person name="Orlowska M."/>
            <person name="Perlinska-Lenart U."/>
            <person name="Aleksandrzak-Piekarczyk T."/>
            <person name="Szatraj K."/>
            <person name="Zielenkiewicz U."/>
            <person name="Pilsyk S."/>
            <person name="Malc E."/>
            <person name="Mieczkowski P."/>
            <person name="Kruszewska J.S."/>
            <person name="Biernat P."/>
            <person name="Pawlowska J."/>
        </authorList>
    </citation>
    <scope>NUCLEOTIDE SEQUENCE</scope>
    <source>
        <strain evidence="3">WA0000051536</strain>
    </source>
</reference>
<dbReference type="GO" id="GO:0005768">
    <property type="term" value="C:endosome"/>
    <property type="evidence" value="ECO:0007669"/>
    <property type="project" value="TreeGrafter"/>
</dbReference>
<dbReference type="GO" id="GO:0030905">
    <property type="term" value="C:retromer, tubulation complex"/>
    <property type="evidence" value="ECO:0007669"/>
    <property type="project" value="TreeGrafter"/>
</dbReference>
<organism evidence="3 4">
    <name type="scientific">Umbelopsis vinacea</name>
    <dbReference type="NCBI Taxonomy" id="44442"/>
    <lineage>
        <taxon>Eukaryota</taxon>
        <taxon>Fungi</taxon>
        <taxon>Fungi incertae sedis</taxon>
        <taxon>Mucoromycota</taxon>
        <taxon>Mucoromycotina</taxon>
        <taxon>Umbelopsidomycetes</taxon>
        <taxon>Umbelopsidales</taxon>
        <taxon>Umbelopsidaceae</taxon>
        <taxon>Umbelopsis</taxon>
    </lineage>
</organism>
<dbReference type="OrthoDB" id="9976382at2759"/>
<dbReference type="PANTHER" id="PTHR47433:SF1">
    <property type="entry name" value="VACUOLAR PROTEIN SORTING-ASSOCIATED PROTEIN 17"/>
    <property type="match status" value="1"/>
</dbReference>
<dbReference type="PROSITE" id="PS50195">
    <property type="entry name" value="PX"/>
    <property type="match status" value="1"/>
</dbReference>
<dbReference type="Proteomes" id="UP000612746">
    <property type="component" value="Unassembled WGS sequence"/>
</dbReference>
<dbReference type="Gene3D" id="3.30.1520.10">
    <property type="entry name" value="Phox-like domain"/>
    <property type="match status" value="1"/>
</dbReference>
<dbReference type="InterPro" id="IPR036871">
    <property type="entry name" value="PX_dom_sf"/>
</dbReference>
<evidence type="ECO:0000256" key="1">
    <source>
        <dbReference type="SAM" id="MobiDB-lite"/>
    </source>
</evidence>
<dbReference type="EMBL" id="JAEPRA010000001">
    <property type="protein sequence ID" value="KAG2189064.1"/>
    <property type="molecule type" value="Genomic_DNA"/>
</dbReference>
<feature type="region of interest" description="Disordered" evidence="1">
    <location>
        <begin position="377"/>
        <end position="397"/>
    </location>
</feature>
<comment type="caution">
    <text evidence="3">The sequence shown here is derived from an EMBL/GenBank/DDBJ whole genome shotgun (WGS) entry which is preliminary data.</text>
</comment>
<dbReference type="InterPro" id="IPR027267">
    <property type="entry name" value="AH/BAR_dom_sf"/>
</dbReference>
<proteinExistence type="predicted"/>
<dbReference type="Pfam" id="PF09325">
    <property type="entry name" value="Vps5"/>
    <property type="match status" value="1"/>
</dbReference>
<name>A0A8H7QBX2_9FUNG</name>
<sequence length="410" mass="46713">MANIHTDFLSLTLKRVDVNRKDPLFLYQIETTLPTFQNKSGSGERTYSEFERLASHLTLFYEDLYVPALPDLSVSTSNGQRPDDEDNVLIARMQRWINRITSHPRFKASELVREFAESDQGFLPLDKPVSFHRQASRFKQLKGGFGIGSSVPADTDEEYSTLANQTQNFSQGLQTASKALYAKFKCRKALSSAYLDMATKLSSLSEKETNAIIQKTRFIIDSTYRGLANVVQECGELQRPQAQAENAVIGDTIVYQIKNTQSVKDCLDARLSGLAQHHDAAKNTDSKFKTMNKLKASNNIKAERVNDAIEDMHEAKAQEQEIHRRLEKVNKNLKRDLNMNYKIQVTDDVTSAIAEYVRAQIQFERQHLKKWESLRNRQDSFTGDQQARKRSESIGRADERRAAQLLSSHI</sequence>
<accession>A0A8H7QBX2</accession>
<dbReference type="PANTHER" id="PTHR47433">
    <property type="entry name" value="VACUOLAR PROTEIN SORTING-ASSOCIATED PROTEIN 17"/>
    <property type="match status" value="1"/>
</dbReference>
<evidence type="ECO:0000313" key="3">
    <source>
        <dbReference type="EMBL" id="KAG2189064.1"/>
    </source>
</evidence>
<dbReference type="GO" id="GO:0006886">
    <property type="term" value="P:intracellular protein transport"/>
    <property type="evidence" value="ECO:0007669"/>
    <property type="project" value="TreeGrafter"/>
</dbReference>
<dbReference type="AlphaFoldDB" id="A0A8H7QBX2"/>
<keyword evidence="4" id="KW-1185">Reference proteome</keyword>
<dbReference type="Gene3D" id="1.20.1270.60">
    <property type="entry name" value="Arfaptin homology (AH) domain/BAR domain"/>
    <property type="match status" value="1"/>
</dbReference>
<protein>
    <recommendedName>
        <fullName evidence="2">PX domain-containing protein</fullName>
    </recommendedName>
</protein>
<dbReference type="SMART" id="SM00312">
    <property type="entry name" value="PX"/>
    <property type="match status" value="1"/>
</dbReference>
<dbReference type="GO" id="GO:0005829">
    <property type="term" value="C:cytosol"/>
    <property type="evidence" value="ECO:0007669"/>
    <property type="project" value="GOC"/>
</dbReference>
<dbReference type="InterPro" id="IPR015404">
    <property type="entry name" value="Vps5_C"/>
</dbReference>
<gene>
    <name evidence="3" type="ORF">INT44_004206</name>
</gene>
<dbReference type="GO" id="GO:0042147">
    <property type="term" value="P:retrograde transport, endosome to Golgi"/>
    <property type="evidence" value="ECO:0007669"/>
    <property type="project" value="TreeGrafter"/>
</dbReference>
<evidence type="ECO:0000313" key="4">
    <source>
        <dbReference type="Proteomes" id="UP000612746"/>
    </source>
</evidence>
<feature type="compositionally biased region" description="Basic and acidic residues" evidence="1">
    <location>
        <begin position="386"/>
        <end position="397"/>
    </location>
</feature>
<dbReference type="GO" id="GO:0032266">
    <property type="term" value="F:phosphatidylinositol-3-phosphate binding"/>
    <property type="evidence" value="ECO:0007669"/>
    <property type="project" value="TreeGrafter"/>
</dbReference>
<evidence type="ECO:0000259" key="2">
    <source>
        <dbReference type="PROSITE" id="PS50195"/>
    </source>
</evidence>
<feature type="domain" description="PX" evidence="2">
    <location>
        <begin position="5"/>
        <end position="123"/>
    </location>
</feature>
<dbReference type="SUPFAM" id="SSF64268">
    <property type="entry name" value="PX domain"/>
    <property type="match status" value="1"/>
</dbReference>
<dbReference type="Pfam" id="PF00787">
    <property type="entry name" value="PX"/>
    <property type="match status" value="1"/>
</dbReference>